<dbReference type="SMART" id="SM00355">
    <property type="entry name" value="ZnF_C2H2"/>
    <property type="match status" value="2"/>
</dbReference>
<dbReference type="Gene3D" id="3.30.160.60">
    <property type="entry name" value="Classic Zinc Finger"/>
    <property type="match status" value="2"/>
</dbReference>
<proteinExistence type="predicted"/>
<feature type="domain" description="C2H2-type" evidence="2">
    <location>
        <begin position="77"/>
        <end position="103"/>
    </location>
</feature>
<organism evidence="3">
    <name type="scientific">Cacopsylla melanoneura</name>
    <dbReference type="NCBI Taxonomy" id="428564"/>
    <lineage>
        <taxon>Eukaryota</taxon>
        <taxon>Metazoa</taxon>
        <taxon>Ecdysozoa</taxon>
        <taxon>Arthropoda</taxon>
        <taxon>Hexapoda</taxon>
        <taxon>Insecta</taxon>
        <taxon>Pterygota</taxon>
        <taxon>Neoptera</taxon>
        <taxon>Paraneoptera</taxon>
        <taxon>Hemiptera</taxon>
        <taxon>Sternorrhyncha</taxon>
        <taxon>Psylloidea</taxon>
        <taxon>Psyllidae</taxon>
        <taxon>Psyllinae</taxon>
        <taxon>Cacopsylla</taxon>
    </lineage>
</organism>
<evidence type="ECO:0000259" key="2">
    <source>
        <dbReference type="PROSITE" id="PS50157"/>
    </source>
</evidence>
<keyword evidence="1" id="KW-0863">Zinc-finger</keyword>
<reference evidence="3" key="1">
    <citation type="submission" date="2021-05" db="EMBL/GenBank/DDBJ databases">
        <authorList>
            <person name="Alioto T."/>
            <person name="Alioto T."/>
            <person name="Gomez Garrido J."/>
        </authorList>
    </citation>
    <scope>NUCLEOTIDE SEQUENCE</scope>
</reference>
<keyword evidence="1" id="KW-0479">Metal-binding</keyword>
<feature type="domain" description="C2H2-type" evidence="2">
    <location>
        <begin position="49"/>
        <end position="76"/>
    </location>
</feature>
<sequence>MIISSNIYRSTDLVCIFCHVVLNKFDTEKILDHCKSCQFAARPDISYTHVCVVCKHHTYNRKDMRDHVRTHTGEKPFKCSYCSYSSIRNNTLKRHMLINHSDI</sequence>
<keyword evidence="1" id="KW-0862">Zinc</keyword>
<dbReference type="EMBL" id="HBUF01070906">
    <property type="protein sequence ID" value="CAG6629489.1"/>
    <property type="molecule type" value="Transcribed_RNA"/>
</dbReference>
<name>A0A8D8QDN0_9HEMI</name>
<accession>A0A8D8QDN0</accession>
<dbReference type="SUPFAM" id="SSF57667">
    <property type="entry name" value="beta-beta-alpha zinc fingers"/>
    <property type="match status" value="1"/>
</dbReference>
<dbReference type="PROSITE" id="PS50157">
    <property type="entry name" value="ZINC_FINGER_C2H2_2"/>
    <property type="match status" value="2"/>
</dbReference>
<evidence type="ECO:0000313" key="3">
    <source>
        <dbReference type="EMBL" id="CAG6629487.1"/>
    </source>
</evidence>
<dbReference type="GO" id="GO:0008270">
    <property type="term" value="F:zinc ion binding"/>
    <property type="evidence" value="ECO:0007669"/>
    <property type="project" value="UniProtKB-KW"/>
</dbReference>
<dbReference type="EMBL" id="HBUF01070904">
    <property type="protein sequence ID" value="CAG6629487.1"/>
    <property type="molecule type" value="Transcribed_RNA"/>
</dbReference>
<dbReference type="InterPro" id="IPR013087">
    <property type="entry name" value="Znf_C2H2_type"/>
</dbReference>
<protein>
    <submittedName>
        <fullName evidence="3">Zinc finger protein 438</fullName>
    </submittedName>
</protein>
<dbReference type="Pfam" id="PF13909">
    <property type="entry name" value="zf-H2C2_5"/>
    <property type="match status" value="1"/>
</dbReference>
<evidence type="ECO:0000256" key="1">
    <source>
        <dbReference type="PROSITE-ProRule" id="PRU00042"/>
    </source>
</evidence>
<dbReference type="FunFam" id="3.30.160.60:FF:000630">
    <property type="entry name" value="Zinc finger protein 180"/>
    <property type="match status" value="1"/>
</dbReference>
<dbReference type="InterPro" id="IPR036236">
    <property type="entry name" value="Znf_C2H2_sf"/>
</dbReference>
<dbReference type="AlphaFoldDB" id="A0A8D8QDN0"/>
<dbReference type="EMBL" id="HBUF01070905">
    <property type="protein sequence ID" value="CAG6629488.1"/>
    <property type="molecule type" value="Transcribed_RNA"/>
</dbReference>